<dbReference type="PROSITE" id="PS00107">
    <property type="entry name" value="PROTEIN_KINASE_ATP"/>
    <property type="match status" value="1"/>
</dbReference>
<evidence type="ECO:0000256" key="1">
    <source>
        <dbReference type="ARBA" id="ARBA00004167"/>
    </source>
</evidence>
<evidence type="ECO:0000256" key="11">
    <source>
        <dbReference type="ARBA" id="ARBA00023137"/>
    </source>
</evidence>
<dbReference type="PROSITE" id="PS00109">
    <property type="entry name" value="PROTEIN_KINASE_TYR"/>
    <property type="match status" value="1"/>
</dbReference>
<dbReference type="GO" id="GO:0007169">
    <property type="term" value="P:cell surface receptor protein tyrosine kinase signaling pathway"/>
    <property type="evidence" value="ECO:0007669"/>
    <property type="project" value="TreeGrafter"/>
</dbReference>
<dbReference type="GO" id="GO:0043235">
    <property type="term" value="C:receptor complex"/>
    <property type="evidence" value="ECO:0007669"/>
    <property type="project" value="TreeGrafter"/>
</dbReference>
<dbReference type="InterPro" id="IPR015943">
    <property type="entry name" value="WD40/YVTN_repeat-like_dom_sf"/>
</dbReference>
<evidence type="ECO:0000256" key="14">
    <source>
        <dbReference type="ARBA" id="ARBA00051243"/>
    </source>
</evidence>
<evidence type="ECO:0000256" key="6">
    <source>
        <dbReference type="ARBA" id="ARBA00022741"/>
    </source>
</evidence>
<dbReference type="Proteomes" id="UP000828390">
    <property type="component" value="Unassembled WGS sequence"/>
</dbReference>
<dbReference type="InterPro" id="IPR020635">
    <property type="entry name" value="Tyr_kinase_cat_dom"/>
</dbReference>
<dbReference type="SUPFAM" id="SSF56112">
    <property type="entry name" value="Protein kinase-like (PK-like)"/>
    <property type="match status" value="1"/>
</dbReference>
<sequence length="1232" mass="137956">MTCFSIFMFIVSMVLNETTCASVTSYVAQDVIATALFNTNDGTLIIGHANVVSILTADLKLITNVSLGNRTEMEECQYPEFKPCDNYNNSITLLLQLTTEPQRTFVVCLARGQTICYTLSVDTGNNITTRRMAGHMGEFNGTNARSVYYSFQNSSSEFDMVLAKDVDLSSFSSGRESVVFEKRNILYHPNDNSLAATISERSPQRLLLKLHASFDFKVLNSFSEDKNIFVLVKYRTKVYVLDMWVFSFIQLNATTGSLYEMPIAVEHGVTLEKAHVLVENTKRILYILGSRALQGKQQGFIVYKMEVEHLETELNMIGYRCRQEPFSGSSPYWIDKIPACTISTTHVCTCMLLREHTLVTSPRLLDLQPVTFPFTLSDGVFDFICSVQREIVVMFILGKNTIQKMTLGLFPDSIATYSLRNTGVSQGRSFIWALQDRLYVRQSSEISILNTTTCGHNENIESCLRDTNGCVWCMPGQCATRTACRLESIIEHGTPPQVSAIVCPHSLMSGALVVVHGQNLDMARNITVTVADRHCQMKRESLSSTKVMFVVQDVIFTTMPELVAVQAYVDEVTFNTSCNAFAGSVTISNKNLASIASGGTLLNISGDQVETLDGVYPIYIDQNGNVVAKGYKPCSSSYTGVLYCRSPQAQMRSQLQLLIDYSSLTVRFTSESVLSAHISLLQDVRTEVNILEDPVVHGFQGPDGLTVTAHIAIDTTTAVFILQGRGFQNVDFSEIKVMMYKIGAANCSLVTDAIINCSLATHLLRAFDRHSVLEKIYVTVSIGDNLIFHPGYLHTYDGRHSTTTVLPPSYADVNVSTAEILTPEGQSSKGVVAAVVVVATVVFITGIMVLVVRRLIRNKKQFIPGLDRERSSVVSYRGARVYIGDVSGQFSSSISESSVEDNLLSTRDETTAGLLQRFEDDGLLVKRSILSLEKMLGKGHFGSVFKGSMLVGEEKIPVAVKTLNKNDNRDMDVPQFLKEAYVMTNFYHDNVMRLLGICMDREETPLVILPYMQHGDLLSYLREEKHIPTVKDLVMFGLDIAQGMEYLAELKFVHRDLAARNCMLDNRTVKVADFGLSRDIYESTYYSSQTKGTKLPVKWMALESIATGVFNEKTDVWSFGVTLWELMTRGVLPYATVDNWDMERYLKSGRRLPQPMYSPTQLFRLMRRCWLVDPQDRPSFSELRECIAAMLERVHLQLGRADRMNIATLYVNVSMGTECLYENQDMFERTMQ</sequence>
<dbReference type="GO" id="GO:0004714">
    <property type="term" value="F:transmembrane receptor protein tyrosine kinase activity"/>
    <property type="evidence" value="ECO:0007669"/>
    <property type="project" value="UniProtKB-EC"/>
</dbReference>
<dbReference type="OrthoDB" id="546826at2759"/>
<evidence type="ECO:0000256" key="5">
    <source>
        <dbReference type="ARBA" id="ARBA00022692"/>
    </source>
</evidence>
<dbReference type="AlphaFoldDB" id="A0A9D4FFS7"/>
<comment type="caution">
    <text evidence="19">The sequence shown here is derived from an EMBL/GenBank/DDBJ whole genome shotgun (WGS) entry which is preliminary data.</text>
</comment>
<evidence type="ECO:0000256" key="16">
    <source>
        <dbReference type="SAM" id="Phobius"/>
    </source>
</evidence>
<keyword evidence="6 15" id="KW-0547">Nucleotide-binding</keyword>
<keyword evidence="13" id="KW-0325">Glycoprotein</keyword>
<dbReference type="SMART" id="SM00219">
    <property type="entry name" value="TyrKc"/>
    <property type="match status" value="1"/>
</dbReference>
<keyword evidence="17" id="KW-0732">Signal</keyword>
<keyword evidence="12" id="KW-0675">Receptor</keyword>
<dbReference type="Gene3D" id="2.130.10.10">
    <property type="entry name" value="YVTN repeat-like/Quinoprotein amine dehydrogenase"/>
    <property type="match status" value="1"/>
</dbReference>
<proteinExistence type="predicted"/>
<evidence type="ECO:0000259" key="18">
    <source>
        <dbReference type="PROSITE" id="PS50011"/>
    </source>
</evidence>
<evidence type="ECO:0000256" key="3">
    <source>
        <dbReference type="ARBA" id="ARBA00022553"/>
    </source>
</evidence>
<feature type="domain" description="Protein kinase" evidence="18">
    <location>
        <begin position="930"/>
        <end position="1198"/>
    </location>
</feature>
<feature type="chain" id="PRO_5039483816" description="receptor protein-tyrosine kinase" evidence="17">
    <location>
        <begin position="21"/>
        <end position="1232"/>
    </location>
</feature>
<dbReference type="InterPro" id="IPR008266">
    <property type="entry name" value="Tyr_kinase_AS"/>
</dbReference>
<keyword evidence="5 16" id="KW-0812">Transmembrane</keyword>
<dbReference type="PROSITE" id="PS50011">
    <property type="entry name" value="PROTEIN_KINASE_DOM"/>
    <property type="match status" value="1"/>
</dbReference>
<dbReference type="PRINTS" id="PR00109">
    <property type="entry name" value="TYRKINASE"/>
</dbReference>
<evidence type="ECO:0000256" key="4">
    <source>
        <dbReference type="ARBA" id="ARBA00022679"/>
    </source>
</evidence>
<dbReference type="InterPro" id="IPR013783">
    <property type="entry name" value="Ig-like_fold"/>
</dbReference>
<protein>
    <recommendedName>
        <fullName evidence="2">receptor protein-tyrosine kinase</fullName>
        <ecNumber evidence="2">2.7.10.1</ecNumber>
    </recommendedName>
</protein>
<dbReference type="EMBL" id="JAIWYP010000007">
    <property type="protein sequence ID" value="KAH3797101.1"/>
    <property type="molecule type" value="Genomic_DNA"/>
</dbReference>
<dbReference type="PANTHER" id="PTHR24416">
    <property type="entry name" value="TYROSINE-PROTEIN KINASE RECEPTOR"/>
    <property type="match status" value="1"/>
</dbReference>
<name>A0A9D4FFS7_DREPO</name>
<evidence type="ECO:0000313" key="19">
    <source>
        <dbReference type="EMBL" id="KAH3797101.1"/>
    </source>
</evidence>
<dbReference type="PANTHER" id="PTHR24416:SF617">
    <property type="entry name" value="RET ONCOGENE, ISOFORM A"/>
    <property type="match status" value="1"/>
</dbReference>
<dbReference type="InterPro" id="IPR011009">
    <property type="entry name" value="Kinase-like_dom_sf"/>
</dbReference>
<dbReference type="GO" id="GO:0005886">
    <property type="term" value="C:plasma membrane"/>
    <property type="evidence" value="ECO:0007669"/>
    <property type="project" value="TreeGrafter"/>
</dbReference>
<keyword evidence="8 15" id="KW-0067">ATP-binding</keyword>
<keyword evidence="9 16" id="KW-1133">Transmembrane helix</keyword>
<feature type="signal peptide" evidence="17">
    <location>
        <begin position="1"/>
        <end position="20"/>
    </location>
</feature>
<dbReference type="InterPro" id="IPR017441">
    <property type="entry name" value="Protein_kinase_ATP_BS"/>
</dbReference>
<dbReference type="InterPro" id="IPR000719">
    <property type="entry name" value="Prot_kinase_dom"/>
</dbReference>
<dbReference type="InterPro" id="IPR050122">
    <property type="entry name" value="RTK"/>
</dbReference>
<keyword evidence="7" id="KW-0418">Kinase</keyword>
<evidence type="ECO:0000256" key="13">
    <source>
        <dbReference type="ARBA" id="ARBA00023180"/>
    </source>
</evidence>
<keyword evidence="20" id="KW-1185">Reference proteome</keyword>
<evidence type="ECO:0000313" key="20">
    <source>
        <dbReference type="Proteomes" id="UP000828390"/>
    </source>
</evidence>
<evidence type="ECO:0000256" key="10">
    <source>
        <dbReference type="ARBA" id="ARBA00023136"/>
    </source>
</evidence>
<dbReference type="FunFam" id="1.10.510.10:FF:000554">
    <property type="entry name" value="Predicted protein"/>
    <property type="match status" value="1"/>
</dbReference>
<evidence type="ECO:0000256" key="17">
    <source>
        <dbReference type="SAM" id="SignalP"/>
    </source>
</evidence>
<keyword evidence="4" id="KW-0808">Transferase</keyword>
<comment type="subcellular location">
    <subcellularLocation>
        <location evidence="1">Membrane</location>
        <topology evidence="1">Single-pass membrane protein</topology>
    </subcellularLocation>
</comment>
<evidence type="ECO:0000256" key="9">
    <source>
        <dbReference type="ARBA" id="ARBA00022989"/>
    </source>
</evidence>
<evidence type="ECO:0000256" key="15">
    <source>
        <dbReference type="PROSITE-ProRule" id="PRU10141"/>
    </source>
</evidence>
<keyword evidence="11" id="KW-0829">Tyrosine-protein kinase</keyword>
<evidence type="ECO:0000256" key="2">
    <source>
        <dbReference type="ARBA" id="ARBA00011902"/>
    </source>
</evidence>
<evidence type="ECO:0000256" key="7">
    <source>
        <dbReference type="ARBA" id="ARBA00022777"/>
    </source>
</evidence>
<evidence type="ECO:0000256" key="12">
    <source>
        <dbReference type="ARBA" id="ARBA00023170"/>
    </source>
</evidence>
<accession>A0A9D4FFS7</accession>
<dbReference type="EC" id="2.7.10.1" evidence="2"/>
<keyword evidence="3" id="KW-0597">Phosphoprotein</keyword>
<dbReference type="Gene3D" id="3.30.200.20">
    <property type="entry name" value="Phosphorylase Kinase, domain 1"/>
    <property type="match status" value="1"/>
</dbReference>
<feature type="transmembrane region" description="Helical" evidence="16">
    <location>
        <begin position="831"/>
        <end position="852"/>
    </location>
</feature>
<reference evidence="19" key="2">
    <citation type="submission" date="2020-11" db="EMBL/GenBank/DDBJ databases">
        <authorList>
            <person name="McCartney M.A."/>
            <person name="Auch B."/>
            <person name="Kono T."/>
            <person name="Mallez S."/>
            <person name="Becker A."/>
            <person name="Gohl D.M."/>
            <person name="Silverstein K.A.T."/>
            <person name="Koren S."/>
            <person name="Bechman K.B."/>
            <person name="Herman A."/>
            <person name="Abrahante J.E."/>
            <person name="Garbe J."/>
        </authorList>
    </citation>
    <scope>NUCLEOTIDE SEQUENCE</scope>
    <source>
        <strain evidence="19">Duluth1</strain>
        <tissue evidence="19">Whole animal</tissue>
    </source>
</reference>
<dbReference type="Gene3D" id="1.10.510.10">
    <property type="entry name" value="Transferase(Phosphotransferase) domain 1"/>
    <property type="match status" value="1"/>
</dbReference>
<dbReference type="Gene3D" id="2.60.40.10">
    <property type="entry name" value="Immunoglobulins"/>
    <property type="match status" value="1"/>
</dbReference>
<evidence type="ECO:0000256" key="8">
    <source>
        <dbReference type="ARBA" id="ARBA00022840"/>
    </source>
</evidence>
<reference evidence="19" key="1">
    <citation type="journal article" date="2019" name="bioRxiv">
        <title>The Genome of the Zebra Mussel, Dreissena polymorpha: A Resource for Invasive Species Research.</title>
        <authorList>
            <person name="McCartney M.A."/>
            <person name="Auch B."/>
            <person name="Kono T."/>
            <person name="Mallez S."/>
            <person name="Zhang Y."/>
            <person name="Obille A."/>
            <person name="Becker A."/>
            <person name="Abrahante J.E."/>
            <person name="Garbe J."/>
            <person name="Badalamenti J.P."/>
            <person name="Herman A."/>
            <person name="Mangelson H."/>
            <person name="Liachko I."/>
            <person name="Sullivan S."/>
            <person name="Sone E.D."/>
            <person name="Koren S."/>
            <person name="Silverstein K.A.T."/>
            <person name="Beckman K.B."/>
            <person name="Gohl D.M."/>
        </authorList>
    </citation>
    <scope>NUCLEOTIDE SEQUENCE</scope>
    <source>
        <strain evidence="19">Duluth1</strain>
        <tissue evidence="19">Whole animal</tissue>
    </source>
</reference>
<dbReference type="InterPro" id="IPR001245">
    <property type="entry name" value="Ser-Thr/Tyr_kinase_cat_dom"/>
</dbReference>
<dbReference type="CDD" id="cd00192">
    <property type="entry name" value="PTKc"/>
    <property type="match status" value="1"/>
</dbReference>
<keyword evidence="10 16" id="KW-0472">Membrane</keyword>
<gene>
    <name evidence="19" type="ORF">DPMN_150676</name>
</gene>
<dbReference type="GO" id="GO:0005524">
    <property type="term" value="F:ATP binding"/>
    <property type="evidence" value="ECO:0007669"/>
    <property type="project" value="UniProtKB-UniRule"/>
</dbReference>
<organism evidence="19 20">
    <name type="scientific">Dreissena polymorpha</name>
    <name type="common">Zebra mussel</name>
    <name type="synonym">Mytilus polymorpha</name>
    <dbReference type="NCBI Taxonomy" id="45954"/>
    <lineage>
        <taxon>Eukaryota</taxon>
        <taxon>Metazoa</taxon>
        <taxon>Spiralia</taxon>
        <taxon>Lophotrochozoa</taxon>
        <taxon>Mollusca</taxon>
        <taxon>Bivalvia</taxon>
        <taxon>Autobranchia</taxon>
        <taxon>Heteroconchia</taxon>
        <taxon>Euheterodonta</taxon>
        <taxon>Imparidentia</taxon>
        <taxon>Neoheterodontei</taxon>
        <taxon>Myida</taxon>
        <taxon>Dreissenoidea</taxon>
        <taxon>Dreissenidae</taxon>
        <taxon>Dreissena</taxon>
    </lineage>
</organism>
<dbReference type="Pfam" id="PF07714">
    <property type="entry name" value="PK_Tyr_Ser-Thr"/>
    <property type="match status" value="1"/>
</dbReference>
<feature type="binding site" evidence="15">
    <location>
        <position position="961"/>
    </location>
    <ligand>
        <name>ATP</name>
        <dbReference type="ChEBI" id="CHEBI:30616"/>
    </ligand>
</feature>
<comment type="catalytic activity">
    <reaction evidence="14">
        <text>L-tyrosyl-[protein] + ATP = O-phospho-L-tyrosyl-[protein] + ADP + H(+)</text>
        <dbReference type="Rhea" id="RHEA:10596"/>
        <dbReference type="Rhea" id="RHEA-COMP:10136"/>
        <dbReference type="Rhea" id="RHEA-COMP:20101"/>
        <dbReference type="ChEBI" id="CHEBI:15378"/>
        <dbReference type="ChEBI" id="CHEBI:30616"/>
        <dbReference type="ChEBI" id="CHEBI:46858"/>
        <dbReference type="ChEBI" id="CHEBI:61978"/>
        <dbReference type="ChEBI" id="CHEBI:456216"/>
        <dbReference type="EC" id="2.7.10.1"/>
    </reaction>
</comment>